<dbReference type="AlphaFoldDB" id="A0A319EE64"/>
<protein>
    <submittedName>
        <fullName evidence="1">Uncharacterized protein</fullName>
    </submittedName>
</protein>
<accession>A0A319EE64</accession>
<keyword evidence="2" id="KW-1185">Reference proteome</keyword>
<proteinExistence type="predicted"/>
<organism evidence="1 2">
    <name type="scientific">Aspergillus ellipticus CBS 707.79</name>
    <dbReference type="NCBI Taxonomy" id="1448320"/>
    <lineage>
        <taxon>Eukaryota</taxon>
        <taxon>Fungi</taxon>
        <taxon>Dikarya</taxon>
        <taxon>Ascomycota</taxon>
        <taxon>Pezizomycotina</taxon>
        <taxon>Eurotiomycetes</taxon>
        <taxon>Eurotiomycetidae</taxon>
        <taxon>Eurotiales</taxon>
        <taxon>Aspergillaceae</taxon>
        <taxon>Aspergillus</taxon>
        <taxon>Aspergillus subgen. Circumdati</taxon>
    </lineage>
</organism>
<dbReference type="Proteomes" id="UP000247810">
    <property type="component" value="Unassembled WGS sequence"/>
</dbReference>
<dbReference type="EMBL" id="KZ826034">
    <property type="protein sequence ID" value="PYH89352.1"/>
    <property type="molecule type" value="Genomic_DNA"/>
</dbReference>
<evidence type="ECO:0000313" key="1">
    <source>
        <dbReference type="EMBL" id="PYH89352.1"/>
    </source>
</evidence>
<gene>
    <name evidence="1" type="ORF">BO71DRAFT_110530</name>
</gene>
<dbReference type="VEuPathDB" id="FungiDB:BO71DRAFT_110530"/>
<sequence length="89" mass="10265">MTRHFRTIILVVTYAFDSTCFLSATAYEYYCFWSRTASLRYEQSTALKWSRESIRLPALMVCCPVLSRPVPNLSVLALFDLCLHMSSTL</sequence>
<evidence type="ECO:0000313" key="2">
    <source>
        <dbReference type="Proteomes" id="UP000247810"/>
    </source>
</evidence>
<name>A0A319EE64_9EURO</name>
<reference evidence="1 2" key="1">
    <citation type="submission" date="2018-02" db="EMBL/GenBank/DDBJ databases">
        <title>The genomes of Aspergillus section Nigri reveals drivers in fungal speciation.</title>
        <authorList>
            <consortium name="DOE Joint Genome Institute"/>
            <person name="Vesth T.C."/>
            <person name="Nybo J."/>
            <person name="Theobald S."/>
            <person name="Brandl J."/>
            <person name="Frisvad J.C."/>
            <person name="Nielsen K.F."/>
            <person name="Lyhne E.K."/>
            <person name="Kogle M.E."/>
            <person name="Kuo A."/>
            <person name="Riley R."/>
            <person name="Clum A."/>
            <person name="Nolan M."/>
            <person name="Lipzen A."/>
            <person name="Salamov A."/>
            <person name="Henrissat B."/>
            <person name="Wiebenga A."/>
            <person name="De vries R.P."/>
            <person name="Grigoriev I.V."/>
            <person name="Mortensen U.H."/>
            <person name="Andersen M.R."/>
            <person name="Baker S.E."/>
        </authorList>
    </citation>
    <scope>NUCLEOTIDE SEQUENCE [LARGE SCALE GENOMIC DNA]</scope>
    <source>
        <strain evidence="1 2">CBS 707.79</strain>
    </source>
</reference>